<reference evidence="1" key="2">
    <citation type="submission" date="2023-06" db="EMBL/GenBank/DDBJ databases">
        <authorList>
            <person name="Ma L."/>
            <person name="Liu K.-W."/>
            <person name="Li Z."/>
            <person name="Hsiao Y.-Y."/>
            <person name="Qi Y."/>
            <person name="Fu T."/>
            <person name="Tang G."/>
            <person name="Zhang D."/>
            <person name="Sun W.-H."/>
            <person name="Liu D.-K."/>
            <person name="Li Y."/>
            <person name="Chen G.-Z."/>
            <person name="Liu X.-D."/>
            <person name="Liao X.-Y."/>
            <person name="Jiang Y.-T."/>
            <person name="Yu X."/>
            <person name="Hao Y."/>
            <person name="Huang J."/>
            <person name="Zhao X.-W."/>
            <person name="Ke S."/>
            <person name="Chen Y.-Y."/>
            <person name="Wu W.-L."/>
            <person name="Hsu J.-L."/>
            <person name="Lin Y.-F."/>
            <person name="Huang M.-D."/>
            <person name="Li C.-Y."/>
            <person name="Huang L."/>
            <person name="Wang Z.-W."/>
            <person name="Zhao X."/>
            <person name="Zhong W.-Y."/>
            <person name="Peng D.-H."/>
            <person name="Ahmad S."/>
            <person name="Lan S."/>
            <person name="Zhang J.-S."/>
            <person name="Tsai W.-C."/>
            <person name="Van De Peer Y."/>
            <person name="Liu Z.-J."/>
        </authorList>
    </citation>
    <scope>NUCLEOTIDE SEQUENCE</scope>
    <source>
        <strain evidence="1">CP</strain>
        <tissue evidence="1">Leaves</tissue>
    </source>
</reference>
<dbReference type="AlphaFoldDB" id="A0AAV9DME6"/>
<sequence length="122" mass="13710">MGDPKTVDHLLLSCPVVTRLWSALSIATGNNFTFQSLPDLWEAMRSIAPSGGRNTQAHFLNLLIPAGLWALWRTRNETIFRGQRVYFENIWDLSLGLIQDWGRHLVGLKGVRYAGGRLGCET</sequence>
<evidence type="ECO:0000313" key="1">
    <source>
        <dbReference type="EMBL" id="KAK1302111.1"/>
    </source>
</evidence>
<dbReference type="Proteomes" id="UP001180020">
    <property type="component" value="Unassembled WGS sequence"/>
</dbReference>
<keyword evidence="2" id="KW-1185">Reference proteome</keyword>
<reference evidence="1" key="1">
    <citation type="journal article" date="2023" name="Nat. Commun.">
        <title>Diploid and tetraploid genomes of Acorus and the evolution of monocots.</title>
        <authorList>
            <person name="Ma L."/>
            <person name="Liu K.W."/>
            <person name="Li Z."/>
            <person name="Hsiao Y.Y."/>
            <person name="Qi Y."/>
            <person name="Fu T."/>
            <person name="Tang G.D."/>
            <person name="Zhang D."/>
            <person name="Sun W.H."/>
            <person name="Liu D.K."/>
            <person name="Li Y."/>
            <person name="Chen G.Z."/>
            <person name="Liu X.D."/>
            <person name="Liao X.Y."/>
            <person name="Jiang Y.T."/>
            <person name="Yu X."/>
            <person name="Hao Y."/>
            <person name="Huang J."/>
            <person name="Zhao X.W."/>
            <person name="Ke S."/>
            <person name="Chen Y.Y."/>
            <person name="Wu W.L."/>
            <person name="Hsu J.L."/>
            <person name="Lin Y.F."/>
            <person name="Huang M.D."/>
            <person name="Li C.Y."/>
            <person name="Huang L."/>
            <person name="Wang Z.W."/>
            <person name="Zhao X."/>
            <person name="Zhong W.Y."/>
            <person name="Peng D.H."/>
            <person name="Ahmad S."/>
            <person name="Lan S."/>
            <person name="Zhang J.S."/>
            <person name="Tsai W.C."/>
            <person name="Van de Peer Y."/>
            <person name="Liu Z.J."/>
        </authorList>
    </citation>
    <scope>NUCLEOTIDE SEQUENCE</scope>
    <source>
        <strain evidence="1">CP</strain>
    </source>
</reference>
<gene>
    <name evidence="1" type="ORF">QJS10_CPB12g01247</name>
</gene>
<accession>A0AAV9DME6</accession>
<comment type="caution">
    <text evidence="1">The sequence shown here is derived from an EMBL/GenBank/DDBJ whole genome shotgun (WGS) entry which is preliminary data.</text>
</comment>
<proteinExistence type="predicted"/>
<dbReference type="EMBL" id="JAUJYO010000012">
    <property type="protein sequence ID" value="KAK1302111.1"/>
    <property type="molecule type" value="Genomic_DNA"/>
</dbReference>
<evidence type="ECO:0008006" key="3">
    <source>
        <dbReference type="Google" id="ProtNLM"/>
    </source>
</evidence>
<name>A0AAV9DME6_ACOCL</name>
<evidence type="ECO:0000313" key="2">
    <source>
        <dbReference type="Proteomes" id="UP001180020"/>
    </source>
</evidence>
<protein>
    <recommendedName>
        <fullName evidence="3">Reverse transcriptase zinc-binding domain-containing protein</fullName>
    </recommendedName>
</protein>
<organism evidence="1 2">
    <name type="scientific">Acorus calamus</name>
    <name type="common">Sweet flag</name>
    <dbReference type="NCBI Taxonomy" id="4465"/>
    <lineage>
        <taxon>Eukaryota</taxon>
        <taxon>Viridiplantae</taxon>
        <taxon>Streptophyta</taxon>
        <taxon>Embryophyta</taxon>
        <taxon>Tracheophyta</taxon>
        <taxon>Spermatophyta</taxon>
        <taxon>Magnoliopsida</taxon>
        <taxon>Liliopsida</taxon>
        <taxon>Acoraceae</taxon>
        <taxon>Acorus</taxon>
    </lineage>
</organism>